<evidence type="ECO:0000256" key="1">
    <source>
        <dbReference type="SAM" id="Phobius"/>
    </source>
</evidence>
<feature type="transmembrane region" description="Helical" evidence="1">
    <location>
        <begin position="382"/>
        <end position="399"/>
    </location>
</feature>
<feature type="transmembrane region" description="Helical" evidence="1">
    <location>
        <begin position="444"/>
        <end position="463"/>
    </location>
</feature>
<name>A0A6J7CQ16_9ZZZZ</name>
<feature type="transmembrane region" description="Helical" evidence="1">
    <location>
        <begin position="222"/>
        <end position="244"/>
    </location>
</feature>
<sequence length="731" mass="78301">MSRTYAIAESSPSRLDKQHKRFFASALYGAVPSFVIFFWILTNGFSTFFPTAFSSNFYDGQAIALLHGHLAVPDSILGIEGVVSNGATYMYYGPTLALLHLPFMVVARGLIGHLTTMSMALAYALFLAGMAALLFRLRGLLRPLALEVGKFEMISTAVGVFCLGTGSVVGFLAGFVAVYQETELWSITIAIWALCLFLDVMTKPTRNTAVALGLLTLLSVGTRITVGVGIVALCGFAFLAHFAASTSQKRGKESSKFLKACGLKLDTGLQCFPFLLAMGCAIPVLIYVAINEAKFGTLFSIPIGHQVFVTSGLAPPGYAAFARTHLVFNGLQYFPTELLWYFRPDVLVISSLFPFVNFPAQIQTVGGTAFAQLTPSSSLTDTMPAILIMSLAGIAIALWPSRFVGDRGDARRASILRPMLLAGVISSLGIFTYASVAHRYLGDTFFFFGIASGAALVMLPVWVSSMRKVVAPLLIGGLVVLIAFSAWVNTGLSLVFSRTFPPSTALSLKQSFQSFRYSLHNDMTSGPSPNVTWGGTLPGVATLGSLYVSGHCDSLFEWNSATWIGLEWSQPAGHQILSVTLPSSATSLPLPLLVRGTQNGSLNVFAVEVSSHHQYRIAYLSQGLNESLFGPPWETSKWYAMPSSRQLTFDLVLAPNPNSALDVVSASSGVHELFYTAAPPNPNLKQTIGALPANLRSDPSLTSQLAPVFPGAVTPSTVTTPICSSLVPPKN</sequence>
<evidence type="ECO:0000313" key="3">
    <source>
        <dbReference type="EMBL" id="CAB5026607.1"/>
    </source>
</evidence>
<feature type="transmembrane region" description="Helical" evidence="1">
    <location>
        <begin position="265"/>
        <end position="290"/>
    </location>
</feature>
<dbReference type="EMBL" id="CAFBPM010000012">
    <property type="protein sequence ID" value="CAB5026607.1"/>
    <property type="molecule type" value="Genomic_DNA"/>
</dbReference>
<evidence type="ECO:0000313" key="2">
    <source>
        <dbReference type="EMBL" id="CAB4859931.1"/>
    </source>
</evidence>
<keyword evidence="1" id="KW-0472">Membrane</keyword>
<feature type="transmembrane region" description="Helical" evidence="1">
    <location>
        <begin position="470"/>
        <end position="488"/>
    </location>
</feature>
<proteinExistence type="predicted"/>
<dbReference type="AlphaFoldDB" id="A0A6J7CQ16"/>
<reference evidence="2" key="1">
    <citation type="submission" date="2020-05" db="EMBL/GenBank/DDBJ databases">
        <authorList>
            <person name="Chiriac C."/>
            <person name="Salcher M."/>
            <person name="Ghai R."/>
            <person name="Kavagutti S V."/>
        </authorList>
    </citation>
    <scope>NUCLEOTIDE SEQUENCE</scope>
</reference>
<accession>A0A6J7CQ16</accession>
<feature type="transmembrane region" description="Helical" evidence="1">
    <location>
        <begin position="89"/>
        <end position="107"/>
    </location>
</feature>
<feature type="transmembrane region" description="Helical" evidence="1">
    <location>
        <begin position="419"/>
        <end position="438"/>
    </location>
</feature>
<feature type="transmembrane region" description="Helical" evidence="1">
    <location>
        <begin position="119"/>
        <end position="137"/>
    </location>
</feature>
<keyword evidence="1" id="KW-1133">Transmembrane helix</keyword>
<feature type="transmembrane region" description="Helical" evidence="1">
    <location>
        <begin position="21"/>
        <end position="41"/>
    </location>
</feature>
<protein>
    <submittedName>
        <fullName evidence="2">Unannotated protein</fullName>
    </submittedName>
</protein>
<gene>
    <name evidence="2" type="ORF">UFOPK3427_00119</name>
    <name evidence="3" type="ORF">UFOPK4112_01268</name>
</gene>
<dbReference type="EMBL" id="CAFBLT010000001">
    <property type="protein sequence ID" value="CAB4859931.1"/>
    <property type="molecule type" value="Genomic_DNA"/>
</dbReference>
<organism evidence="2">
    <name type="scientific">freshwater metagenome</name>
    <dbReference type="NCBI Taxonomy" id="449393"/>
    <lineage>
        <taxon>unclassified sequences</taxon>
        <taxon>metagenomes</taxon>
        <taxon>ecological metagenomes</taxon>
    </lineage>
</organism>
<keyword evidence="1" id="KW-0812">Transmembrane</keyword>
<feature type="transmembrane region" description="Helical" evidence="1">
    <location>
        <begin position="157"/>
        <end position="177"/>
    </location>
</feature>
<feature type="transmembrane region" description="Helical" evidence="1">
    <location>
        <begin position="184"/>
        <end position="202"/>
    </location>
</feature>